<evidence type="ECO:0000313" key="2">
    <source>
        <dbReference type="Proteomes" id="UP001597187"/>
    </source>
</evidence>
<dbReference type="EMBL" id="JBHUDC010000002">
    <property type="protein sequence ID" value="MFD1512335.1"/>
    <property type="molecule type" value="Genomic_DNA"/>
</dbReference>
<proteinExistence type="predicted"/>
<reference evidence="1 2" key="1">
    <citation type="journal article" date="2019" name="Int. J. Syst. Evol. Microbiol.">
        <title>The Global Catalogue of Microorganisms (GCM) 10K type strain sequencing project: providing services to taxonomists for standard genome sequencing and annotation.</title>
        <authorList>
            <consortium name="The Broad Institute Genomics Platform"/>
            <consortium name="The Broad Institute Genome Sequencing Center for Infectious Disease"/>
            <person name="Wu L."/>
            <person name="Ma J."/>
        </authorList>
    </citation>
    <scope>NUCLEOTIDE SEQUENCE [LARGE SCALE GENOMIC DNA]</scope>
    <source>
        <strain evidence="1 2">CGMCC 1.12563</strain>
    </source>
</reference>
<accession>A0ABD6AS41</accession>
<dbReference type="Gene3D" id="2.60.120.10">
    <property type="entry name" value="Jelly Rolls"/>
    <property type="match status" value="1"/>
</dbReference>
<comment type="caution">
    <text evidence="1">The sequence shown here is derived from an EMBL/GenBank/DDBJ whole genome shotgun (WGS) entry which is preliminary data.</text>
</comment>
<dbReference type="InterPro" id="IPR014710">
    <property type="entry name" value="RmlC-like_jellyroll"/>
</dbReference>
<protein>
    <submittedName>
        <fullName evidence="1">Cupin domain-containing protein</fullName>
    </submittedName>
</protein>
<organism evidence="1 2">
    <name type="scientific">Halomarina rubra</name>
    <dbReference type="NCBI Taxonomy" id="2071873"/>
    <lineage>
        <taxon>Archaea</taxon>
        <taxon>Methanobacteriati</taxon>
        <taxon>Methanobacteriota</taxon>
        <taxon>Stenosarchaea group</taxon>
        <taxon>Halobacteria</taxon>
        <taxon>Halobacteriales</taxon>
        <taxon>Natronomonadaceae</taxon>
        <taxon>Halomarina</taxon>
    </lineage>
</organism>
<dbReference type="AlphaFoldDB" id="A0ABD6AS41"/>
<name>A0ABD6AS41_9EURY</name>
<dbReference type="SUPFAM" id="SSF51182">
    <property type="entry name" value="RmlC-like cupins"/>
    <property type="match status" value="1"/>
</dbReference>
<dbReference type="InterPro" id="IPR011051">
    <property type="entry name" value="RmlC_Cupin_sf"/>
</dbReference>
<dbReference type="Proteomes" id="UP001597187">
    <property type="component" value="Unassembled WGS sequence"/>
</dbReference>
<evidence type="ECO:0000313" key="1">
    <source>
        <dbReference type="EMBL" id="MFD1512335.1"/>
    </source>
</evidence>
<keyword evidence="2" id="KW-1185">Reference proteome</keyword>
<sequence>MEYETAGVDEVRSVVEDDDGEMWPLRGLLGCDRLSLTVVELAPGGRGVEYRHSGGDTETVYLAVEGTLDIDCTRRSGTVETITLDTFEAARLPPDQSRQLVNRGDDHVRVVVASTV</sequence>
<gene>
    <name evidence="1" type="ORF">ACFSBT_03460</name>
</gene>
<dbReference type="RefSeq" id="WP_250872315.1">
    <property type="nucleotide sequence ID" value="NZ_JALXFV010000002.1"/>
</dbReference>